<evidence type="ECO:0000259" key="1">
    <source>
        <dbReference type="Pfam" id="PF24809"/>
    </source>
</evidence>
<reference evidence="2 3" key="1">
    <citation type="journal article" date="2024" name="IMA Fungus">
        <title>IMA Genome - F19 : A genome assembly and annotation guide to empower mycologists, including annotated draft genome sequences of Ceratocystis pirilliformis, Diaporthe australafricana, Fusarium ophioides, Paecilomyces lecythidis, and Sporothrix stenoceras.</title>
        <authorList>
            <person name="Aylward J."/>
            <person name="Wilson A.M."/>
            <person name="Visagie C.M."/>
            <person name="Spraker J."/>
            <person name="Barnes I."/>
            <person name="Buitendag C."/>
            <person name="Ceriani C."/>
            <person name="Del Mar Angel L."/>
            <person name="du Plessis D."/>
            <person name="Fuchs T."/>
            <person name="Gasser K."/>
            <person name="Kramer D."/>
            <person name="Li W."/>
            <person name="Munsamy K."/>
            <person name="Piso A."/>
            <person name="Price J.L."/>
            <person name="Sonnekus B."/>
            <person name="Thomas C."/>
            <person name="van der Nest A."/>
            <person name="van Dijk A."/>
            <person name="van Heerden A."/>
            <person name="van Vuuren N."/>
            <person name="Yilmaz N."/>
            <person name="Duong T.A."/>
            <person name="van der Merwe N.A."/>
            <person name="Wingfield M.J."/>
            <person name="Wingfield B.D."/>
        </authorList>
    </citation>
    <scope>NUCLEOTIDE SEQUENCE [LARGE SCALE GENOMIC DNA]</scope>
    <source>
        <strain evidence="2 3">CMW 18300</strain>
    </source>
</reference>
<name>A0ABR3Y637_9PEZI</name>
<dbReference type="InterPro" id="IPR056125">
    <property type="entry name" value="DUF7708"/>
</dbReference>
<dbReference type="PANTHER" id="PTHR40619">
    <property type="entry name" value="FUNGAL STAND N-TERMINAL GOODBYE DOMAIN-CONTAINING PROTEIN"/>
    <property type="match status" value="1"/>
</dbReference>
<feature type="domain" description="DUF7708" evidence="1">
    <location>
        <begin position="26"/>
        <end position="149"/>
    </location>
</feature>
<accession>A0ABR3Y637</accession>
<evidence type="ECO:0000313" key="3">
    <source>
        <dbReference type="Proteomes" id="UP001583177"/>
    </source>
</evidence>
<keyword evidence="3" id="KW-1185">Reference proteome</keyword>
<sequence>MMRCLEKLGQNSEAFKSWLELLPAGDYGSSICGVFTIAIGAVGAFSKIEAVILETLAEIPEIMDDAKRYIDIYGKFRDERLEKKTFELYVSILKTLKHIMQFFVDSSWSKVYQPILKQSSYKSKLLESCKDIQSRANRVKNEASICMQRRIVDMNQELHIQKDIMSGSSEKVDQHLTFLTNLWYEFYRSSESRLLAIQGQQDHVVQDLQASKIKKLVEDKRERDLERAKDLLEELRYNPDIVLTDTDMCLRLGATLTETDNSRAAALVGNPTFKTFMTKTGSSSALLVNGNEDLSTAEGLSPLSLVAARLAQISEQNETARGLTLRYFCAEHNPYGTEHQASSPAETMMASLTGQLVSHMLSRSVEVDFSFLGTQDRAVLGDLNLKVMCTVFFELVKQLPPKTVLLCILDEVALYETGVARDGTDTVVRRLVRLVEASDQIVFKLLVTCRGRDLGIGQYFTGNTLNLDEEVEADDSSTWRIVSMS</sequence>
<comment type="caution">
    <text evidence="2">The sequence shown here is derived from an EMBL/GenBank/DDBJ whole genome shotgun (WGS) entry which is preliminary data.</text>
</comment>
<dbReference type="EMBL" id="JAWRVE010000002">
    <property type="protein sequence ID" value="KAL1883327.1"/>
    <property type="molecule type" value="Genomic_DNA"/>
</dbReference>
<organism evidence="2 3">
    <name type="scientific">Diaporthe australafricana</name>
    <dbReference type="NCBI Taxonomy" id="127596"/>
    <lineage>
        <taxon>Eukaryota</taxon>
        <taxon>Fungi</taxon>
        <taxon>Dikarya</taxon>
        <taxon>Ascomycota</taxon>
        <taxon>Pezizomycotina</taxon>
        <taxon>Sordariomycetes</taxon>
        <taxon>Sordariomycetidae</taxon>
        <taxon>Diaporthales</taxon>
        <taxon>Diaporthaceae</taxon>
        <taxon>Diaporthe</taxon>
    </lineage>
</organism>
<protein>
    <recommendedName>
        <fullName evidence="1">DUF7708 domain-containing protein</fullName>
    </recommendedName>
</protein>
<dbReference type="PANTHER" id="PTHR40619:SF3">
    <property type="entry name" value="FUNGAL STAND N-TERMINAL GOODBYE DOMAIN-CONTAINING PROTEIN"/>
    <property type="match status" value="1"/>
</dbReference>
<gene>
    <name evidence="2" type="ORF">Daus18300_000385</name>
</gene>
<evidence type="ECO:0000313" key="2">
    <source>
        <dbReference type="EMBL" id="KAL1883327.1"/>
    </source>
</evidence>
<dbReference type="Proteomes" id="UP001583177">
    <property type="component" value="Unassembled WGS sequence"/>
</dbReference>
<dbReference type="Pfam" id="PF24809">
    <property type="entry name" value="DUF7708"/>
    <property type="match status" value="1"/>
</dbReference>
<proteinExistence type="predicted"/>